<comment type="caution">
    <text evidence="2">The sequence shown here is derived from an EMBL/GenBank/DDBJ whole genome shotgun (WGS) entry which is preliminary data.</text>
</comment>
<dbReference type="EMBL" id="MKIE01000006">
    <property type="protein sequence ID" value="OHW61863.1"/>
    <property type="molecule type" value="Genomic_DNA"/>
</dbReference>
<feature type="compositionally biased region" description="Basic and acidic residues" evidence="1">
    <location>
        <begin position="24"/>
        <end position="36"/>
    </location>
</feature>
<evidence type="ECO:0008006" key="4">
    <source>
        <dbReference type="Google" id="ProtNLM"/>
    </source>
</evidence>
<name>A0A1S1V5E2_9FIRM</name>
<evidence type="ECO:0000313" key="2">
    <source>
        <dbReference type="EMBL" id="OHW61863.1"/>
    </source>
</evidence>
<protein>
    <recommendedName>
        <fullName evidence="4">SLAP domain-containing protein</fullName>
    </recommendedName>
</protein>
<accession>A0A1S1V5E2</accession>
<dbReference type="Proteomes" id="UP000180254">
    <property type="component" value="Unassembled WGS sequence"/>
</dbReference>
<proteinExistence type="predicted"/>
<evidence type="ECO:0000313" key="3">
    <source>
        <dbReference type="Proteomes" id="UP000180254"/>
    </source>
</evidence>
<dbReference type="AlphaFoldDB" id="A0A1S1V5E2"/>
<evidence type="ECO:0000256" key="1">
    <source>
        <dbReference type="SAM" id="MobiDB-lite"/>
    </source>
</evidence>
<dbReference type="InterPro" id="IPR030910">
    <property type="entry name" value="SLAP_dom"/>
</dbReference>
<dbReference type="OrthoDB" id="1907642at2"/>
<feature type="region of interest" description="Disordered" evidence="1">
    <location>
        <begin position="1"/>
        <end position="41"/>
    </location>
</feature>
<gene>
    <name evidence="2" type="ORF">EUAN_16260</name>
</gene>
<sequence length="178" mass="20296">MGVIGKIFKGRQSSDKSNQAEYDSSGKEYEGQKNEGEAAPTQEYVELRLSIHPEEDARTSDMERNQLEQELKDCKSIKKNDINVSGIYAFRTDEGLEVSFFFRNGLERPVMLKETPLAVISKDGKLLARQEFDLTDMGEVEGLSARPWRVHFDPKNVFSENVAPDDWAIIFDIKSKEK</sequence>
<dbReference type="STRING" id="39480.EUAN_16260"/>
<keyword evidence="3" id="KW-1185">Reference proteome</keyword>
<organism evidence="2 3">
    <name type="scientific">Andreesenia angusta</name>
    <dbReference type="NCBI Taxonomy" id="39480"/>
    <lineage>
        <taxon>Bacteria</taxon>
        <taxon>Bacillati</taxon>
        <taxon>Bacillota</taxon>
        <taxon>Tissierellia</taxon>
        <taxon>Tissierellales</taxon>
        <taxon>Gottschalkiaceae</taxon>
        <taxon>Andreesenia</taxon>
    </lineage>
</organism>
<reference evidence="2 3" key="1">
    <citation type="submission" date="2016-09" db="EMBL/GenBank/DDBJ databases">
        <title>Genome sequence of Eubacterium angustum.</title>
        <authorList>
            <person name="Poehlein A."/>
            <person name="Daniel R."/>
        </authorList>
    </citation>
    <scope>NUCLEOTIDE SEQUENCE [LARGE SCALE GENOMIC DNA]</scope>
    <source>
        <strain evidence="2 3">DSM 1989</strain>
    </source>
</reference>
<dbReference type="RefSeq" id="WP_071063467.1">
    <property type="nucleotide sequence ID" value="NZ_MKIE01000006.1"/>
</dbReference>
<dbReference type="NCBIfam" id="TIGR04398">
    <property type="entry name" value="SLAP_DUP"/>
    <property type="match status" value="1"/>
</dbReference>